<accession>A0ABU8NKI5</accession>
<dbReference type="Pfam" id="PF04773">
    <property type="entry name" value="FecR"/>
    <property type="match status" value="1"/>
</dbReference>
<organism evidence="4 5">
    <name type="scientific">Pedobacter panaciterrae</name>
    <dbReference type="NCBI Taxonomy" id="363849"/>
    <lineage>
        <taxon>Bacteria</taxon>
        <taxon>Pseudomonadati</taxon>
        <taxon>Bacteroidota</taxon>
        <taxon>Sphingobacteriia</taxon>
        <taxon>Sphingobacteriales</taxon>
        <taxon>Sphingobacteriaceae</taxon>
        <taxon>Pedobacter</taxon>
    </lineage>
</organism>
<sequence>MNRDNIEALLDRYQKRETSIEEDHLIEKWLAENGNADPEWQQLDRSGKDQWLSDVFMEIKDTIKANEPKVVLIESRRYLWYKIAGVAAVLIMVFGLYLSWPLLEKRMLSQDLTSLSIPDHEKKQITLADGTQVWLNAGSELKYPKEFNGKTREIYLSGEAYFDVKHDAAKPFLIHTGKVLTTVLGTAFNIKEDQNKHTLEVTVTRGKVSVADDGKVLSILTSNQQVSLDMISRKPIEKTIDAQTVIAWRDENILFDDITLADAAIQLEQHFHVKITFNNDKLKRCRFSGATLKGDQLNKILDVITDFNNATWETKSSGHIVIYGEGCN</sequence>
<dbReference type="EMBL" id="JBBEUB010000002">
    <property type="protein sequence ID" value="MEJ2902764.1"/>
    <property type="molecule type" value="Genomic_DNA"/>
</dbReference>
<evidence type="ECO:0000259" key="2">
    <source>
        <dbReference type="Pfam" id="PF04773"/>
    </source>
</evidence>
<reference evidence="4 5" key="1">
    <citation type="submission" date="2024-03" db="EMBL/GenBank/DDBJ databases">
        <title>Sequence of Lycoming College Course Isolates.</title>
        <authorList>
            <person name="Plotts O."/>
            <person name="Newman J."/>
        </authorList>
    </citation>
    <scope>NUCLEOTIDE SEQUENCE [LARGE SCALE GENOMIC DNA]</scope>
    <source>
        <strain evidence="4 5">CJB-3</strain>
    </source>
</reference>
<keyword evidence="1" id="KW-0472">Membrane</keyword>
<feature type="domain" description="Protein FecR C-terminal" evidence="3">
    <location>
        <begin position="253"/>
        <end position="316"/>
    </location>
</feature>
<keyword evidence="1" id="KW-1133">Transmembrane helix</keyword>
<dbReference type="PANTHER" id="PTHR30273:SF2">
    <property type="entry name" value="PROTEIN FECR"/>
    <property type="match status" value="1"/>
</dbReference>
<feature type="transmembrane region" description="Helical" evidence="1">
    <location>
        <begin position="79"/>
        <end position="100"/>
    </location>
</feature>
<dbReference type="Gene3D" id="2.60.120.1440">
    <property type="match status" value="1"/>
</dbReference>
<dbReference type="RefSeq" id="WP_337716335.1">
    <property type="nucleotide sequence ID" value="NZ_JBBEUB010000002.1"/>
</dbReference>
<keyword evidence="1" id="KW-0812">Transmembrane</keyword>
<comment type="caution">
    <text evidence="4">The sequence shown here is derived from an EMBL/GenBank/DDBJ whole genome shotgun (WGS) entry which is preliminary data.</text>
</comment>
<evidence type="ECO:0000256" key="1">
    <source>
        <dbReference type="SAM" id="Phobius"/>
    </source>
</evidence>
<evidence type="ECO:0000259" key="3">
    <source>
        <dbReference type="Pfam" id="PF16344"/>
    </source>
</evidence>
<dbReference type="PANTHER" id="PTHR30273">
    <property type="entry name" value="PERIPLASMIC SIGNAL SENSOR AND SIGMA FACTOR ACTIVATOR FECR-RELATED"/>
    <property type="match status" value="1"/>
</dbReference>
<dbReference type="PIRSF" id="PIRSF018266">
    <property type="entry name" value="FecR"/>
    <property type="match status" value="1"/>
</dbReference>
<dbReference type="Proteomes" id="UP001378956">
    <property type="component" value="Unassembled WGS sequence"/>
</dbReference>
<gene>
    <name evidence="4" type="ORF">WAE58_10020</name>
</gene>
<protein>
    <submittedName>
        <fullName evidence="4">FecR domain-containing protein</fullName>
    </submittedName>
</protein>
<dbReference type="InterPro" id="IPR032508">
    <property type="entry name" value="FecR_C"/>
</dbReference>
<dbReference type="InterPro" id="IPR012373">
    <property type="entry name" value="Ferrdict_sens_TM"/>
</dbReference>
<name>A0ABU8NKI5_9SPHI</name>
<feature type="domain" description="FecR protein" evidence="2">
    <location>
        <begin position="117"/>
        <end position="208"/>
    </location>
</feature>
<evidence type="ECO:0000313" key="5">
    <source>
        <dbReference type="Proteomes" id="UP001378956"/>
    </source>
</evidence>
<proteinExistence type="predicted"/>
<dbReference type="Gene3D" id="3.55.50.30">
    <property type="match status" value="1"/>
</dbReference>
<dbReference type="InterPro" id="IPR006860">
    <property type="entry name" value="FecR"/>
</dbReference>
<dbReference type="Pfam" id="PF16344">
    <property type="entry name" value="FecR_C"/>
    <property type="match status" value="1"/>
</dbReference>
<evidence type="ECO:0000313" key="4">
    <source>
        <dbReference type="EMBL" id="MEJ2902764.1"/>
    </source>
</evidence>
<keyword evidence="5" id="KW-1185">Reference proteome</keyword>